<feature type="domain" description="CMP/dCMP-type deaminase" evidence="8">
    <location>
        <begin position="8"/>
        <end position="139"/>
    </location>
</feature>
<evidence type="ECO:0000256" key="4">
    <source>
        <dbReference type="ARBA" id="ARBA00022801"/>
    </source>
</evidence>
<keyword evidence="4" id="KW-0378">Hydrolase</keyword>
<comment type="caution">
    <text evidence="9">The sequence shown here is derived from an EMBL/GenBank/DDBJ whole genome shotgun (WGS) entry which is preliminary data.</text>
</comment>
<dbReference type="InterPro" id="IPR035105">
    <property type="entry name" value="Deoxycytidylate_deaminase_dom"/>
</dbReference>
<dbReference type="PROSITE" id="PS51747">
    <property type="entry name" value="CYT_DCMP_DEAMINASES_2"/>
    <property type="match status" value="1"/>
</dbReference>
<evidence type="ECO:0000256" key="3">
    <source>
        <dbReference type="ARBA" id="ARBA00022723"/>
    </source>
</evidence>
<evidence type="ECO:0000256" key="7">
    <source>
        <dbReference type="PIRSR" id="PIRSR006019-2"/>
    </source>
</evidence>
<accession>A0A4Z0R0Y4</accession>
<evidence type="ECO:0000259" key="8">
    <source>
        <dbReference type="PROSITE" id="PS51747"/>
    </source>
</evidence>
<comment type="cofactor">
    <cofactor evidence="1 7">
        <name>Zn(2+)</name>
        <dbReference type="ChEBI" id="CHEBI:29105"/>
    </cofactor>
</comment>
<dbReference type="GO" id="GO:0005737">
    <property type="term" value="C:cytoplasm"/>
    <property type="evidence" value="ECO:0007669"/>
    <property type="project" value="TreeGrafter"/>
</dbReference>
<feature type="active site" description="Proton donor" evidence="6">
    <location>
        <position position="83"/>
    </location>
</feature>
<evidence type="ECO:0000256" key="1">
    <source>
        <dbReference type="ARBA" id="ARBA00001947"/>
    </source>
</evidence>
<organism evidence="9 10">
    <name type="scientific">Desulfosporosinus fructosivorans</name>
    <dbReference type="NCBI Taxonomy" id="2018669"/>
    <lineage>
        <taxon>Bacteria</taxon>
        <taxon>Bacillati</taxon>
        <taxon>Bacillota</taxon>
        <taxon>Clostridia</taxon>
        <taxon>Eubacteriales</taxon>
        <taxon>Desulfitobacteriaceae</taxon>
        <taxon>Desulfosporosinus</taxon>
    </lineage>
</organism>
<reference evidence="9 10" key="1">
    <citation type="submission" date="2019-03" db="EMBL/GenBank/DDBJ databases">
        <title>Draft Genome Sequence of Desulfosporosinus fructosivorans Strain 63.6F, Isolated from Marine Sediment in the Baltic Sea.</title>
        <authorList>
            <person name="Hausmann B."/>
            <person name="Vandieken V."/>
            <person name="Pjevac P."/>
            <person name="Schreck K."/>
            <person name="Herbold C.W."/>
            <person name="Loy A."/>
        </authorList>
    </citation>
    <scope>NUCLEOTIDE SEQUENCE [LARGE SCALE GENOMIC DNA]</scope>
    <source>
        <strain evidence="9 10">63.6F</strain>
    </source>
</reference>
<evidence type="ECO:0000313" key="9">
    <source>
        <dbReference type="EMBL" id="TGE36712.1"/>
    </source>
</evidence>
<dbReference type="OrthoDB" id="9788517at2"/>
<dbReference type="PANTHER" id="PTHR11086:SF18">
    <property type="entry name" value="DEOXYCYTIDYLATE DEAMINASE"/>
    <property type="match status" value="1"/>
</dbReference>
<keyword evidence="10" id="KW-1185">Reference proteome</keyword>
<dbReference type="PANTHER" id="PTHR11086">
    <property type="entry name" value="DEOXYCYTIDYLATE DEAMINASE-RELATED"/>
    <property type="match status" value="1"/>
</dbReference>
<feature type="binding site" evidence="7">
    <location>
        <position position="81"/>
    </location>
    <ligand>
        <name>Zn(2+)</name>
        <dbReference type="ChEBI" id="CHEBI:29105"/>
        <note>catalytic</note>
    </ligand>
</feature>
<dbReference type="Proteomes" id="UP000298460">
    <property type="component" value="Unassembled WGS sequence"/>
</dbReference>
<dbReference type="SUPFAM" id="SSF53927">
    <property type="entry name" value="Cytidine deaminase-like"/>
    <property type="match status" value="1"/>
</dbReference>
<feature type="binding site" evidence="7">
    <location>
        <position position="112"/>
    </location>
    <ligand>
        <name>Zn(2+)</name>
        <dbReference type="ChEBI" id="CHEBI:29105"/>
        <note>catalytic</note>
    </ligand>
</feature>
<dbReference type="GO" id="GO:0008270">
    <property type="term" value="F:zinc ion binding"/>
    <property type="evidence" value="ECO:0007669"/>
    <property type="project" value="InterPro"/>
</dbReference>
<dbReference type="PIRSF" id="PIRSF006019">
    <property type="entry name" value="dCMP_deaminase"/>
    <property type="match status" value="1"/>
</dbReference>
<dbReference type="EMBL" id="SPQQ01000007">
    <property type="protein sequence ID" value="TGE36712.1"/>
    <property type="molecule type" value="Genomic_DNA"/>
</dbReference>
<dbReference type="GO" id="GO:0004132">
    <property type="term" value="F:dCMP deaminase activity"/>
    <property type="evidence" value="ECO:0007669"/>
    <property type="project" value="InterPro"/>
</dbReference>
<comment type="similarity">
    <text evidence="2">Belongs to the cytidine and deoxycytidylate deaminase family.</text>
</comment>
<proteinExistence type="inferred from homology"/>
<evidence type="ECO:0000256" key="6">
    <source>
        <dbReference type="PIRSR" id="PIRSR006019-1"/>
    </source>
</evidence>
<dbReference type="InterPro" id="IPR016473">
    <property type="entry name" value="dCMP_deaminase"/>
</dbReference>
<dbReference type="CDD" id="cd01286">
    <property type="entry name" value="deoxycytidylate_deaminase"/>
    <property type="match status" value="1"/>
</dbReference>
<dbReference type="InterPro" id="IPR016192">
    <property type="entry name" value="APOBEC/CMP_deaminase_Zn-bd"/>
</dbReference>
<dbReference type="PROSITE" id="PS00903">
    <property type="entry name" value="CYT_DCMP_DEAMINASES_1"/>
    <property type="match status" value="1"/>
</dbReference>
<sequence>MTQEKRPSWDSYFMQLAFVVAGRSTCLRRQVGAVLVKEKQILSTGYNGSPSGLLHCDEVGCLRQSLGIPSGERHEICRAVHAEQNALVQAAKHGVAIAGADLYTTVQPCVQCTKMIINAGIRRVVYTHSYPDQLAVAMAGEAGLELVQLEEKCETRDGKCDT</sequence>
<keyword evidence="5 7" id="KW-0862">Zinc</keyword>
<dbReference type="RefSeq" id="WP_135549945.1">
    <property type="nucleotide sequence ID" value="NZ_SPQQ01000007.1"/>
</dbReference>
<name>A0A4Z0R0Y4_9FIRM</name>
<evidence type="ECO:0000256" key="5">
    <source>
        <dbReference type="ARBA" id="ARBA00022833"/>
    </source>
</evidence>
<evidence type="ECO:0000313" key="10">
    <source>
        <dbReference type="Proteomes" id="UP000298460"/>
    </source>
</evidence>
<dbReference type="Gene3D" id="3.40.140.10">
    <property type="entry name" value="Cytidine Deaminase, domain 2"/>
    <property type="match status" value="1"/>
</dbReference>
<dbReference type="GO" id="GO:0006220">
    <property type="term" value="P:pyrimidine nucleotide metabolic process"/>
    <property type="evidence" value="ECO:0007669"/>
    <property type="project" value="InterPro"/>
</dbReference>
<evidence type="ECO:0000256" key="2">
    <source>
        <dbReference type="ARBA" id="ARBA00006576"/>
    </source>
</evidence>
<dbReference type="Pfam" id="PF00383">
    <property type="entry name" value="dCMP_cyt_deam_1"/>
    <property type="match status" value="1"/>
</dbReference>
<keyword evidence="3 7" id="KW-0479">Metal-binding</keyword>
<protein>
    <submittedName>
        <fullName evidence="9">dCMP deaminase family protein</fullName>
    </submittedName>
</protein>
<dbReference type="AlphaFoldDB" id="A0A4Z0R0Y4"/>
<feature type="binding site" evidence="7">
    <location>
        <position position="109"/>
    </location>
    <ligand>
        <name>Zn(2+)</name>
        <dbReference type="ChEBI" id="CHEBI:29105"/>
        <note>catalytic</note>
    </ligand>
</feature>
<dbReference type="InterPro" id="IPR016193">
    <property type="entry name" value="Cytidine_deaminase-like"/>
</dbReference>
<dbReference type="InterPro" id="IPR015517">
    <property type="entry name" value="dCMP_deaminase-rel"/>
</dbReference>
<gene>
    <name evidence="9" type="ORF">E4K67_19500</name>
</gene>
<dbReference type="InterPro" id="IPR002125">
    <property type="entry name" value="CMP_dCMP_dom"/>
</dbReference>